<dbReference type="FunFam" id="3.40.50.2000:FF:000072">
    <property type="entry name" value="Glycosyl transferase"/>
    <property type="match status" value="1"/>
</dbReference>
<evidence type="ECO:0000313" key="3">
    <source>
        <dbReference type="EMBL" id="TNH40468.1"/>
    </source>
</evidence>
<dbReference type="GO" id="GO:0016758">
    <property type="term" value="F:hexosyltransferase activity"/>
    <property type="evidence" value="ECO:0007669"/>
    <property type="project" value="UniProtKB-ARBA"/>
</dbReference>
<protein>
    <submittedName>
        <fullName evidence="3">Glycosyltransferase family 1 protein</fullName>
    </submittedName>
</protein>
<dbReference type="AlphaFoldDB" id="A0A5C4R987"/>
<dbReference type="Gene3D" id="3.40.50.2000">
    <property type="entry name" value="Glycogen Phosphorylase B"/>
    <property type="match status" value="2"/>
</dbReference>
<dbReference type="EMBL" id="VDDC01000008">
    <property type="protein sequence ID" value="TNH40468.1"/>
    <property type="molecule type" value="Genomic_DNA"/>
</dbReference>
<gene>
    <name evidence="3" type="ORF">FHD67_04480</name>
</gene>
<dbReference type="PANTHER" id="PTHR48043">
    <property type="entry name" value="EG:EG0003.4 PROTEIN-RELATED"/>
    <property type="match status" value="1"/>
</dbReference>
<dbReference type="PANTHER" id="PTHR48043:SF145">
    <property type="entry name" value="FI06409P-RELATED"/>
    <property type="match status" value="1"/>
</dbReference>
<keyword evidence="2 3" id="KW-0808">Transferase</keyword>
<dbReference type="Proteomes" id="UP000304880">
    <property type="component" value="Unassembled WGS sequence"/>
</dbReference>
<keyword evidence="1" id="KW-0328">Glycosyltransferase</keyword>
<organism evidence="3 4">
    <name type="scientific">Paracoccus haeundaensis</name>
    <dbReference type="NCBI Taxonomy" id="225362"/>
    <lineage>
        <taxon>Bacteria</taxon>
        <taxon>Pseudomonadati</taxon>
        <taxon>Pseudomonadota</taxon>
        <taxon>Alphaproteobacteria</taxon>
        <taxon>Rhodobacterales</taxon>
        <taxon>Paracoccaceae</taxon>
        <taxon>Paracoccus</taxon>
    </lineage>
</organism>
<evidence type="ECO:0000256" key="2">
    <source>
        <dbReference type="ARBA" id="ARBA00022679"/>
    </source>
</evidence>
<dbReference type="GO" id="GO:0008194">
    <property type="term" value="F:UDP-glycosyltransferase activity"/>
    <property type="evidence" value="ECO:0007669"/>
    <property type="project" value="InterPro"/>
</dbReference>
<evidence type="ECO:0000313" key="4">
    <source>
        <dbReference type="Proteomes" id="UP000304880"/>
    </source>
</evidence>
<dbReference type="SUPFAM" id="SSF53756">
    <property type="entry name" value="UDP-Glycosyltransferase/glycogen phosphorylase"/>
    <property type="match status" value="1"/>
</dbReference>
<name>A0A5C4R987_9RHOB</name>
<dbReference type="CDD" id="cd03784">
    <property type="entry name" value="GT1_Gtf-like"/>
    <property type="match status" value="1"/>
</dbReference>
<keyword evidence="4" id="KW-1185">Reference proteome</keyword>
<dbReference type="InterPro" id="IPR002213">
    <property type="entry name" value="UDP_glucos_trans"/>
</dbReference>
<comment type="caution">
    <text evidence="3">The sequence shown here is derived from an EMBL/GenBank/DDBJ whole genome shotgun (WGS) entry which is preliminary data.</text>
</comment>
<dbReference type="Pfam" id="PF00201">
    <property type="entry name" value="UDPGT"/>
    <property type="match status" value="1"/>
</dbReference>
<sequence length="478" mass="52873">MAVPFVPQGRRNRQVGTMFLTARNKPPRSRFSPPRRPDPSMVHCRGQSFATIAPSRRWACKRTMMVQYDRLAARILMICPPYPSHRQAFAALAEELRARGHHVRFLAGDTVRSRPCLPPNDRPHSARLHGEIAAGAARTQMLCRLGPAAIAAYRPDLILGDQTEPAAGLLSRHMRIPMVSIACALPFDDEPGVPIPFLGWRPDHSERGIERLRTARRIAQWVMRRQSRVIQTIALDWDLGPLRDFTDCVSPLMTLAQAVPGFDHPRPVTGGRVRHMGLFRAPVAEPLPCDIRPDPDRPLVYVSLGTLQGHRHRLLARIARACRRAGAQVLVSLGGQSAEGACDIPADWVRSFVPQRAILERAQVCVTHAGMNTVMECLEQGVPMLALPLTNDQPGVAARIARTGTGLRLSPRWASEARIHDALCRLLDDPSFRANAHGFAQDAPHWPRAAGAADAIESVLGRRPSLVTAPVAAREWRR</sequence>
<dbReference type="InterPro" id="IPR050271">
    <property type="entry name" value="UDP-glycosyltransferase"/>
</dbReference>
<evidence type="ECO:0000256" key="1">
    <source>
        <dbReference type="ARBA" id="ARBA00022676"/>
    </source>
</evidence>
<accession>A0A5C4R987</accession>
<reference evidence="3 4" key="1">
    <citation type="submission" date="2019-06" db="EMBL/GenBank/DDBJ databases">
        <authorList>
            <person name="Li J."/>
        </authorList>
    </citation>
    <scope>NUCLEOTIDE SEQUENCE [LARGE SCALE GENOMIC DNA]</scope>
    <source>
        <strain evidence="3 4">CGMCC 1.8012</strain>
    </source>
</reference>
<proteinExistence type="predicted"/>